<proteinExistence type="predicted"/>
<name>A0A7G7G451_9BACT</name>
<dbReference type="RefSeq" id="WP_185272718.1">
    <property type="nucleotide sequence ID" value="NZ_CP055156.1"/>
</dbReference>
<feature type="chain" id="PRO_5028841975" description="DUF3575 domain-containing protein" evidence="1">
    <location>
        <begin position="21"/>
        <end position="230"/>
    </location>
</feature>
<dbReference type="AlphaFoldDB" id="A0A7G7G451"/>
<evidence type="ECO:0000313" key="3">
    <source>
        <dbReference type="Proteomes" id="UP000515237"/>
    </source>
</evidence>
<dbReference type="Proteomes" id="UP000515237">
    <property type="component" value="Chromosome"/>
</dbReference>
<keyword evidence="1" id="KW-0732">Signal</keyword>
<feature type="signal peptide" evidence="1">
    <location>
        <begin position="1"/>
        <end position="20"/>
    </location>
</feature>
<gene>
    <name evidence="2" type="ORF">HUW51_04045</name>
</gene>
<evidence type="ECO:0008006" key="4">
    <source>
        <dbReference type="Google" id="ProtNLM"/>
    </source>
</evidence>
<dbReference type="KEGG" id="aswu:HUW51_04045"/>
<evidence type="ECO:0000256" key="1">
    <source>
        <dbReference type="SAM" id="SignalP"/>
    </source>
</evidence>
<protein>
    <recommendedName>
        <fullName evidence="4">DUF3575 domain-containing protein</fullName>
    </recommendedName>
</protein>
<sequence>MRILLLCCVLICACNIRAFAQPDSTKTWQVRWAISSFALSRVPSLQLGFQKNFNSRWAVSAEYGWSTYNLFRDKWYPDSVRENFRYRKIRAEIKRYSSITEVSDHINTHVYWSLEGLFIPEKYKKHNDTFRQGNQSYGYFFSRIKSNIYVASLNPGIEWRYKQKIVLDTYVGLGPRFIHIRHYDTVLGYDPPNTGGILNFLNFDDSKDWKEGWHTTLHVALGFKLGYFIF</sequence>
<accession>A0A7G7G451</accession>
<reference evidence="2 3" key="1">
    <citation type="journal article" date="2018" name="Int. J. Syst. Evol. Microbiol.">
        <title>Adhaeribacter swui sp. nov., isolated from wet mud.</title>
        <authorList>
            <person name="Kim D.U."/>
            <person name="Kim K.W."/>
            <person name="Kang M.S."/>
            <person name="Kim J.Y."/>
            <person name="Jang J.H."/>
            <person name="Kim M.K."/>
        </authorList>
    </citation>
    <scope>NUCLEOTIDE SEQUENCE [LARGE SCALE GENOMIC DNA]</scope>
    <source>
        <strain evidence="2 3">KCTC 52873</strain>
    </source>
</reference>
<organism evidence="2 3">
    <name type="scientific">Adhaeribacter swui</name>
    <dbReference type="NCBI Taxonomy" id="2086471"/>
    <lineage>
        <taxon>Bacteria</taxon>
        <taxon>Pseudomonadati</taxon>
        <taxon>Bacteroidota</taxon>
        <taxon>Cytophagia</taxon>
        <taxon>Cytophagales</taxon>
        <taxon>Hymenobacteraceae</taxon>
        <taxon>Adhaeribacter</taxon>
    </lineage>
</organism>
<keyword evidence="3" id="KW-1185">Reference proteome</keyword>
<dbReference type="EMBL" id="CP055156">
    <property type="protein sequence ID" value="QNF31935.1"/>
    <property type="molecule type" value="Genomic_DNA"/>
</dbReference>
<evidence type="ECO:0000313" key="2">
    <source>
        <dbReference type="EMBL" id="QNF31935.1"/>
    </source>
</evidence>